<keyword evidence="9" id="KW-1185">Reference proteome</keyword>
<dbReference type="PANTHER" id="PTHR43327:SF10">
    <property type="entry name" value="STOMATIN-LIKE PROTEIN 2, MITOCHONDRIAL"/>
    <property type="match status" value="1"/>
</dbReference>
<comment type="caution">
    <text evidence="8">The sequence shown here is derived from an EMBL/GenBank/DDBJ whole genome shotgun (WGS) entry which is preliminary data.</text>
</comment>
<gene>
    <name evidence="8" type="ORF">N7603_02740</name>
</gene>
<dbReference type="PROSITE" id="PS01270">
    <property type="entry name" value="BAND_7"/>
    <property type="match status" value="1"/>
</dbReference>
<dbReference type="PANTHER" id="PTHR43327">
    <property type="entry name" value="STOMATIN-LIKE PROTEIN 2, MITOCHONDRIAL"/>
    <property type="match status" value="1"/>
</dbReference>
<dbReference type="RefSeq" id="WP_262095803.1">
    <property type="nucleotide sequence ID" value="NZ_JAOEGN010000003.1"/>
</dbReference>
<keyword evidence="4 6" id="KW-1133">Transmembrane helix</keyword>
<reference evidence="9" key="1">
    <citation type="submission" date="2023-07" db="EMBL/GenBank/DDBJ databases">
        <title>Novel Mycoplasma species identified in domestic and wild animals.</title>
        <authorList>
            <person name="Volokhov D.V."/>
            <person name="Furtak V.A."/>
            <person name="Zagorodnyaya T.A."/>
        </authorList>
    </citation>
    <scope>NUCLEOTIDE SEQUENCE [LARGE SCALE GENOMIC DNA]</scope>
    <source>
        <strain evidence="9">92-19</strain>
    </source>
</reference>
<sequence>MFIVLAALQPGTIALVILLLLLVFALIIALSSIRIVRQTQALVIERLGRYYTTWNTGLHWLVPFIDRVSKVVVLKEIVNDYAPQPVITKDNVTMQIDTVVYYQITDPKAFTYGVDNPNRALETLTATTLRNIIGALDLDEALTSRELINSKMRIILDEATDPWGIKVIRVELKNIIPPKDIREAMEKQMRAEREKRQSILIAEGERQSAILKAEGFKESQILEAQAQKESAILRAEGEANAILKVQEATAKGIEMIKKAGADQSVLTLKAYDALVEVSKGQATKLIIPSELQGLAGLAVTAKEFFKDDNKSTK</sequence>
<dbReference type="CDD" id="cd08829">
    <property type="entry name" value="SPFH_paraslipin"/>
    <property type="match status" value="1"/>
</dbReference>
<dbReference type="InterPro" id="IPR018080">
    <property type="entry name" value="Band_7/stomatin-like_CS"/>
</dbReference>
<name>A0ABT2PXW3_9MOLU</name>
<dbReference type="PRINTS" id="PR00721">
    <property type="entry name" value="STOMATIN"/>
</dbReference>
<dbReference type="InterPro" id="IPR050710">
    <property type="entry name" value="Band7/mec-2_domain"/>
</dbReference>
<evidence type="ECO:0000256" key="4">
    <source>
        <dbReference type="ARBA" id="ARBA00022989"/>
    </source>
</evidence>
<dbReference type="SUPFAM" id="SSF117892">
    <property type="entry name" value="Band 7/SPFH domain"/>
    <property type="match status" value="1"/>
</dbReference>
<proteinExistence type="inferred from homology"/>
<dbReference type="InterPro" id="IPR036013">
    <property type="entry name" value="Band_7/SPFH_dom_sf"/>
</dbReference>
<evidence type="ECO:0000256" key="2">
    <source>
        <dbReference type="ARBA" id="ARBA00008164"/>
    </source>
</evidence>
<evidence type="ECO:0000259" key="7">
    <source>
        <dbReference type="SMART" id="SM00244"/>
    </source>
</evidence>
<evidence type="ECO:0000256" key="6">
    <source>
        <dbReference type="SAM" id="Phobius"/>
    </source>
</evidence>
<comment type="subcellular location">
    <subcellularLocation>
        <location evidence="1">Membrane</location>
        <topology evidence="1">Single-pass membrane protein</topology>
    </subcellularLocation>
</comment>
<dbReference type="InterPro" id="IPR001107">
    <property type="entry name" value="Band_7"/>
</dbReference>
<evidence type="ECO:0000313" key="9">
    <source>
        <dbReference type="Proteomes" id="UP001209076"/>
    </source>
</evidence>
<accession>A0ABT2PXW3</accession>
<keyword evidence="3 6" id="KW-0812">Transmembrane</keyword>
<dbReference type="InterPro" id="IPR001972">
    <property type="entry name" value="Stomatin_HflK_fam"/>
</dbReference>
<keyword evidence="5 6" id="KW-0472">Membrane</keyword>
<dbReference type="Proteomes" id="UP001209076">
    <property type="component" value="Unassembled WGS sequence"/>
</dbReference>
<evidence type="ECO:0000256" key="5">
    <source>
        <dbReference type="ARBA" id="ARBA00023136"/>
    </source>
</evidence>
<feature type="transmembrane region" description="Helical" evidence="6">
    <location>
        <begin position="12"/>
        <end position="36"/>
    </location>
</feature>
<protein>
    <submittedName>
        <fullName evidence="8">SPFH/Band 7/PHB domain protein</fullName>
    </submittedName>
</protein>
<evidence type="ECO:0000256" key="1">
    <source>
        <dbReference type="ARBA" id="ARBA00004167"/>
    </source>
</evidence>
<organism evidence="8 9">
    <name type="scientific">Paracholeplasma vituli</name>
    <dbReference type="NCBI Taxonomy" id="69473"/>
    <lineage>
        <taxon>Bacteria</taxon>
        <taxon>Bacillati</taxon>
        <taxon>Mycoplasmatota</taxon>
        <taxon>Mollicutes</taxon>
        <taxon>Acholeplasmatales</taxon>
        <taxon>Acholeplasmataceae</taxon>
        <taxon>Paracholeplasma</taxon>
    </lineage>
</organism>
<comment type="similarity">
    <text evidence="2">Belongs to the band 7/mec-2 family.</text>
</comment>
<evidence type="ECO:0000256" key="3">
    <source>
        <dbReference type="ARBA" id="ARBA00022692"/>
    </source>
</evidence>
<evidence type="ECO:0000313" key="8">
    <source>
        <dbReference type="EMBL" id="MCU0104567.1"/>
    </source>
</evidence>
<dbReference type="Pfam" id="PF01145">
    <property type="entry name" value="Band_7"/>
    <property type="match status" value="1"/>
</dbReference>
<dbReference type="SMART" id="SM00244">
    <property type="entry name" value="PHB"/>
    <property type="match status" value="1"/>
</dbReference>
<dbReference type="Gene3D" id="3.30.479.30">
    <property type="entry name" value="Band 7 domain"/>
    <property type="match status" value="1"/>
</dbReference>
<feature type="domain" description="Band 7" evidence="7">
    <location>
        <begin position="31"/>
        <end position="189"/>
    </location>
</feature>
<dbReference type="EMBL" id="JAOEGN010000003">
    <property type="protein sequence ID" value="MCU0104567.1"/>
    <property type="molecule type" value="Genomic_DNA"/>
</dbReference>